<keyword evidence="3" id="KW-1185">Reference proteome</keyword>
<name>A0ABR7JKU9_9FIRM</name>
<keyword evidence="1" id="KW-0472">Membrane</keyword>
<dbReference type="NCBIfam" id="NF045596">
    <property type="entry name" value="ECF_S_CD3073"/>
    <property type="match status" value="1"/>
</dbReference>
<feature type="transmembrane region" description="Helical" evidence="1">
    <location>
        <begin position="6"/>
        <end position="26"/>
    </location>
</feature>
<feature type="transmembrane region" description="Helical" evidence="1">
    <location>
        <begin position="92"/>
        <end position="113"/>
    </location>
</feature>
<dbReference type="EMBL" id="JACRWE010000001">
    <property type="protein sequence ID" value="MBC5995545.1"/>
    <property type="molecule type" value="Genomic_DNA"/>
</dbReference>
<organism evidence="2 3">
    <name type="scientific">Romboutsia faecis</name>
    <dbReference type="NCBI Taxonomy" id="2764597"/>
    <lineage>
        <taxon>Bacteria</taxon>
        <taxon>Bacillati</taxon>
        <taxon>Bacillota</taxon>
        <taxon>Clostridia</taxon>
        <taxon>Peptostreptococcales</taxon>
        <taxon>Peptostreptococcaceae</taxon>
        <taxon>Romboutsia</taxon>
    </lineage>
</organism>
<evidence type="ECO:0000256" key="1">
    <source>
        <dbReference type="SAM" id="Phobius"/>
    </source>
</evidence>
<evidence type="ECO:0000313" key="2">
    <source>
        <dbReference type="EMBL" id="MBC5995545.1"/>
    </source>
</evidence>
<feature type="transmembrane region" description="Helical" evidence="1">
    <location>
        <begin position="150"/>
        <end position="168"/>
    </location>
</feature>
<protein>
    <submittedName>
        <fullName evidence="2">ECF transporter S component</fullName>
    </submittedName>
</protein>
<feature type="transmembrane region" description="Helical" evidence="1">
    <location>
        <begin position="38"/>
        <end position="57"/>
    </location>
</feature>
<dbReference type="InterPro" id="IPR024529">
    <property type="entry name" value="ECF_trnsprt_substrate-spec"/>
</dbReference>
<keyword evidence="1" id="KW-1133">Transmembrane helix</keyword>
<dbReference type="Gene3D" id="1.10.1760.20">
    <property type="match status" value="1"/>
</dbReference>
<keyword evidence="1" id="KW-0812">Transmembrane</keyword>
<gene>
    <name evidence="2" type="ORF">H8923_02115</name>
</gene>
<evidence type="ECO:0000313" key="3">
    <source>
        <dbReference type="Proteomes" id="UP000609849"/>
    </source>
</evidence>
<feature type="transmembrane region" description="Helical" evidence="1">
    <location>
        <begin position="63"/>
        <end position="80"/>
    </location>
</feature>
<sequence>MLVICIAVNIILGTLVQTLNIPLLFLDTVGTIFGSITLGPFFGALIGGCSNIILGIISNPTSISYAFANIALGFIVGFVSKKRRFDYKQACVVGLILAVICPLISTPISLYLYGYESVYNSGSDLLLKVISQSGKIIFSGAFIPRLVSNIFDKVLSCLFVALILTKLSQKYSYIFNKNISKSDITS</sequence>
<accession>A0ABR7JKU9</accession>
<dbReference type="Pfam" id="PF12822">
    <property type="entry name" value="ECF_trnsprt"/>
    <property type="match status" value="1"/>
</dbReference>
<comment type="caution">
    <text evidence="2">The sequence shown here is derived from an EMBL/GenBank/DDBJ whole genome shotgun (WGS) entry which is preliminary data.</text>
</comment>
<dbReference type="Proteomes" id="UP000609849">
    <property type="component" value="Unassembled WGS sequence"/>
</dbReference>
<proteinExistence type="predicted"/>
<reference evidence="2 3" key="1">
    <citation type="submission" date="2020-08" db="EMBL/GenBank/DDBJ databases">
        <authorList>
            <person name="Liu C."/>
            <person name="Sun Q."/>
        </authorList>
    </citation>
    <scope>NUCLEOTIDE SEQUENCE [LARGE SCALE GENOMIC DNA]</scope>
    <source>
        <strain evidence="2 3">NSJ-18</strain>
    </source>
</reference>